<evidence type="ECO:0000313" key="3">
    <source>
        <dbReference type="EMBL" id="KAF7760408.1"/>
    </source>
</evidence>
<dbReference type="InterPro" id="IPR029058">
    <property type="entry name" value="AB_hydrolase_fold"/>
</dbReference>
<dbReference type="Gene3D" id="3.40.50.1820">
    <property type="entry name" value="alpha/beta hydrolase"/>
    <property type="match status" value="1"/>
</dbReference>
<evidence type="ECO:0000259" key="2">
    <source>
        <dbReference type="Pfam" id="PF00561"/>
    </source>
</evidence>
<feature type="compositionally biased region" description="Polar residues" evidence="1">
    <location>
        <begin position="686"/>
        <end position="701"/>
    </location>
</feature>
<feature type="compositionally biased region" description="Polar residues" evidence="1">
    <location>
        <begin position="794"/>
        <end position="811"/>
    </location>
</feature>
<dbReference type="Proteomes" id="UP000629468">
    <property type="component" value="Unassembled WGS sequence"/>
</dbReference>
<evidence type="ECO:0000313" key="4">
    <source>
        <dbReference type="Proteomes" id="UP000629468"/>
    </source>
</evidence>
<organism evidence="3 4">
    <name type="scientific">Agaricus bisporus var. burnettii</name>
    <dbReference type="NCBI Taxonomy" id="192524"/>
    <lineage>
        <taxon>Eukaryota</taxon>
        <taxon>Fungi</taxon>
        <taxon>Dikarya</taxon>
        <taxon>Basidiomycota</taxon>
        <taxon>Agaricomycotina</taxon>
        <taxon>Agaricomycetes</taxon>
        <taxon>Agaricomycetidae</taxon>
        <taxon>Agaricales</taxon>
        <taxon>Agaricineae</taxon>
        <taxon>Agaricaceae</taxon>
        <taxon>Agaricus</taxon>
    </lineage>
</organism>
<feature type="compositionally biased region" description="Polar residues" evidence="1">
    <location>
        <begin position="485"/>
        <end position="510"/>
    </location>
</feature>
<feature type="compositionally biased region" description="Low complexity" evidence="1">
    <location>
        <begin position="735"/>
        <end position="753"/>
    </location>
</feature>
<feature type="compositionally biased region" description="Low complexity" evidence="1">
    <location>
        <begin position="671"/>
        <end position="685"/>
    </location>
</feature>
<feature type="compositionally biased region" description="Low complexity" evidence="1">
    <location>
        <begin position="442"/>
        <end position="461"/>
    </location>
</feature>
<feature type="domain" description="AB hydrolase-1" evidence="2">
    <location>
        <begin position="113"/>
        <end position="226"/>
    </location>
</feature>
<dbReference type="PANTHER" id="PTHR12277:SF81">
    <property type="entry name" value="PROTEIN ABHD13"/>
    <property type="match status" value="1"/>
</dbReference>
<accession>A0A8H7C1B8</accession>
<dbReference type="GO" id="GO:0016020">
    <property type="term" value="C:membrane"/>
    <property type="evidence" value="ECO:0007669"/>
    <property type="project" value="TreeGrafter"/>
</dbReference>
<name>A0A8H7C1B8_AGABI</name>
<proteinExistence type="predicted"/>
<protein>
    <recommendedName>
        <fullName evidence="2">AB hydrolase-1 domain-containing protein</fullName>
    </recommendedName>
</protein>
<dbReference type="EMBL" id="JABXXO010000015">
    <property type="protein sequence ID" value="KAF7760408.1"/>
    <property type="molecule type" value="Genomic_DNA"/>
</dbReference>
<feature type="compositionally biased region" description="Basic and acidic residues" evidence="1">
    <location>
        <begin position="861"/>
        <end position="871"/>
    </location>
</feature>
<evidence type="ECO:0000256" key="1">
    <source>
        <dbReference type="SAM" id="MobiDB-lite"/>
    </source>
</evidence>
<dbReference type="InterPro" id="IPR000073">
    <property type="entry name" value="AB_hydrolase_1"/>
</dbReference>
<dbReference type="SUPFAM" id="SSF53474">
    <property type="entry name" value="alpha/beta-Hydrolases"/>
    <property type="match status" value="1"/>
</dbReference>
<dbReference type="AlphaFoldDB" id="A0A8H7C1B8"/>
<comment type="caution">
    <text evidence="3">The sequence shown here is derived from an EMBL/GenBank/DDBJ whole genome shotgun (WGS) entry which is preliminary data.</text>
</comment>
<sequence>MSRFMPSLEAFAKGTLATAAGLSTLSVGLLWYGQGYLIYPSAFPAGSRTEVAHPRDFGIANSEDLELVTPDGITLRCYMLRQSKQLRSEPNASSLPDDTDSDISEEELVARRPTVIMFHGNAGNHGHRIPLAQVFYMRMRCNVLMMCYRGYGRSDGTPSEQGIQMDAQTGLDYLLQHSSYKQTPIILYGQSIGGAVSIDLISKNPDKIAALILENTFTSLPSLIPHALPLLSPFSFLCHQKWDSISKVSKIPLHTPILMLSGLQDEVVPKEQMSLLFEAIAKRGERRTSGGKEYKTGTENTEYKEFPNGGHNDTCVQHGYWTAIANFIARLSPSPLRFPGFLRPSTFVFLNASLRVVACYRGPALGFQGQRRPFSGSDMDYSDDSVQWLGSQATCPALDNLLSEAVFKPQPELFRTSRDLPSRIGKSSRYIPNRASSSNHQSRSPASTSTSSSSFTFTTASDSDRRGTPDSTPLSSYVLDGSGGTSSWQVSSNDYRNRLSRPSNSTNGKTISAPDCDRFFNLLEKASARINDNIRNDTNASREFSKRITPLKSTASVPNAYVKRINRTSHSGSGLGAASEGITKGKARDLATLTNAPKDVSGRSARIAKSLSLQQDHIGTMMDMDPPRPSLEVMPPPPVPLLQKKSSAVSPTKDVIRPDSPFDSPKPSVPQPSASSKSSPTAPFSNFQNPHEQLTQTQNACPTSSTITPGPTPKLHSLLDPERRQRRLKLKRTISASLAPFSSSGSSSDLGSSTRTTVPTNAPPPRIRTSHQTNTHPLSQDDPSTRPPPLGMRRTNTFPLLSQKSSETPNRNVKVAKPAKQKFKPPLLSTTQSPPTSLSSRSNHPSSNRTSSSSKTSSEASHCKDAPNRIDEDMDEDLPSNSEADFSFGESVKFDIDMDALEETMRKYD</sequence>
<gene>
    <name evidence="3" type="ORF">Agabi119p4_11084</name>
</gene>
<reference evidence="3 4" key="1">
    <citation type="journal article" name="Sci. Rep.">
        <title>Telomere-to-telomere assembled and centromere annotated genomes of the two main subspecies of the button mushroom Agaricus bisporus reveal especially polymorphic chromosome ends.</title>
        <authorList>
            <person name="Sonnenberg A.S.M."/>
            <person name="Sedaghat-Telgerd N."/>
            <person name="Lavrijssen B."/>
            <person name="Ohm R.A."/>
            <person name="Hendrickx P.M."/>
            <person name="Scholtmeijer K."/>
            <person name="Baars J.J.P."/>
            <person name="van Peer A."/>
        </authorList>
    </citation>
    <scope>NUCLEOTIDE SEQUENCE [LARGE SCALE GENOMIC DNA]</scope>
    <source>
        <strain evidence="3 4">H119_p4</strain>
    </source>
</reference>
<feature type="region of interest" description="Disordered" evidence="1">
    <location>
        <begin position="424"/>
        <end position="511"/>
    </location>
</feature>
<feature type="region of interest" description="Disordered" evidence="1">
    <location>
        <begin position="617"/>
        <end position="895"/>
    </location>
</feature>
<dbReference type="PANTHER" id="PTHR12277">
    <property type="entry name" value="ALPHA/BETA HYDROLASE DOMAIN-CONTAINING PROTEIN"/>
    <property type="match status" value="1"/>
</dbReference>
<dbReference type="Pfam" id="PF00561">
    <property type="entry name" value="Abhydrolase_1"/>
    <property type="match status" value="1"/>
</dbReference>
<feature type="compositionally biased region" description="Low complexity" evidence="1">
    <location>
        <begin position="825"/>
        <end position="860"/>
    </location>
</feature>
<feature type="compositionally biased region" description="Polar residues" evidence="1">
    <location>
        <begin position="770"/>
        <end position="782"/>
    </location>
</feature>
<dbReference type="GO" id="GO:0008474">
    <property type="term" value="F:palmitoyl-(protein) hydrolase activity"/>
    <property type="evidence" value="ECO:0007669"/>
    <property type="project" value="TreeGrafter"/>
</dbReference>